<dbReference type="STRING" id="3983.A0A2C9V2S6"/>
<dbReference type="OMA" id="MEVEYHG"/>
<dbReference type="PANTHER" id="PTHR33142">
    <property type="entry name" value="CYCLIN-DEPENDENT PROTEIN KINASE INHIBITOR SMR13"/>
    <property type="match status" value="1"/>
</dbReference>
<dbReference type="Proteomes" id="UP000091857">
    <property type="component" value="Chromosome 10"/>
</dbReference>
<dbReference type="InterPro" id="IPR040389">
    <property type="entry name" value="SMR"/>
</dbReference>
<dbReference type="EMBL" id="CM004396">
    <property type="protein sequence ID" value="OAY38615.1"/>
    <property type="molecule type" value="Genomic_DNA"/>
</dbReference>
<reference evidence="5" key="1">
    <citation type="journal article" date="2016" name="Nat. Biotechnol.">
        <title>Sequencing wild and cultivated cassava and related species reveals extensive interspecific hybridization and genetic diversity.</title>
        <authorList>
            <person name="Bredeson J.V."/>
            <person name="Lyons J.B."/>
            <person name="Prochnik S.E."/>
            <person name="Wu G.A."/>
            <person name="Ha C.M."/>
            <person name="Edsinger-Gonzales E."/>
            <person name="Grimwood J."/>
            <person name="Schmutz J."/>
            <person name="Rabbi I.Y."/>
            <person name="Egesi C."/>
            <person name="Nauluvula P."/>
            <person name="Lebot V."/>
            <person name="Ndunguru J."/>
            <person name="Mkamilo G."/>
            <person name="Bart R.S."/>
            <person name="Setter T.L."/>
            <person name="Gleadow R.M."/>
            <person name="Kulakow P."/>
            <person name="Ferguson M.E."/>
            <person name="Rounsley S."/>
            <person name="Rokhsar D.S."/>
        </authorList>
    </citation>
    <scope>NUCLEOTIDE SEQUENCE [LARGE SCALE GENOMIC DNA]</scope>
    <source>
        <strain evidence="5">cv. AM560-2</strain>
    </source>
</reference>
<evidence type="ECO:0000256" key="3">
    <source>
        <dbReference type="SAM" id="MobiDB-lite"/>
    </source>
</evidence>
<comment type="caution">
    <text evidence="4">The sequence shown here is derived from an EMBL/GenBank/DDBJ whole genome shotgun (WGS) entry which is preliminary data.</text>
</comment>
<evidence type="ECO:0000313" key="4">
    <source>
        <dbReference type="EMBL" id="OAY38615.1"/>
    </source>
</evidence>
<protein>
    <recommendedName>
        <fullName evidence="6">Cyclin-dependent protein kinase inhibitor SMR4</fullName>
    </recommendedName>
</protein>
<evidence type="ECO:0000256" key="1">
    <source>
        <dbReference type="ARBA" id="ARBA00023013"/>
    </source>
</evidence>
<keyword evidence="5" id="KW-1185">Reference proteome</keyword>
<accession>A0A2C9V2S6</accession>
<keyword evidence="1" id="KW-0649">Protein kinase inhibitor</keyword>
<gene>
    <name evidence="4" type="ORF">MANES_10G028900v8</name>
</gene>
<keyword evidence="2" id="KW-0131">Cell cycle</keyword>
<dbReference type="GO" id="GO:0004860">
    <property type="term" value="F:protein kinase inhibitor activity"/>
    <property type="evidence" value="ECO:0007669"/>
    <property type="project" value="UniProtKB-KW"/>
</dbReference>
<organism evidence="4 5">
    <name type="scientific">Manihot esculenta</name>
    <name type="common">Cassava</name>
    <name type="synonym">Jatropha manihot</name>
    <dbReference type="NCBI Taxonomy" id="3983"/>
    <lineage>
        <taxon>Eukaryota</taxon>
        <taxon>Viridiplantae</taxon>
        <taxon>Streptophyta</taxon>
        <taxon>Embryophyta</taxon>
        <taxon>Tracheophyta</taxon>
        <taxon>Spermatophyta</taxon>
        <taxon>Magnoliopsida</taxon>
        <taxon>eudicotyledons</taxon>
        <taxon>Gunneridae</taxon>
        <taxon>Pentapetalae</taxon>
        <taxon>rosids</taxon>
        <taxon>fabids</taxon>
        <taxon>Malpighiales</taxon>
        <taxon>Euphorbiaceae</taxon>
        <taxon>Crotonoideae</taxon>
        <taxon>Manihoteae</taxon>
        <taxon>Manihot</taxon>
    </lineage>
</organism>
<dbReference type="GO" id="GO:0005634">
    <property type="term" value="C:nucleus"/>
    <property type="evidence" value="ECO:0000318"/>
    <property type="project" value="GO_Central"/>
</dbReference>
<dbReference type="Gramene" id="Manes.10G028900.1.v8.1">
    <property type="protein sequence ID" value="Manes.10G028900.1.v8.1.CDS.1"/>
    <property type="gene ID" value="Manes.10G028900.v8.1"/>
</dbReference>
<dbReference type="GO" id="GO:0032875">
    <property type="term" value="P:regulation of DNA endoreduplication"/>
    <property type="evidence" value="ECO:0007669"/>
    <property type="project" value="InterPro"/>
</dbReference>
<evidence type="ECO:0008006" key="6">
    <source>
        <dbReference type="Google" id="ProtNLM"/>
    </source>
</evidence>
<dbReference type="PANTHER" id="PTHR33142:SF109">
    <property type="entry name" value="CYCLIN-DEPENDENT PROTEIN KINASE INHIBITOR SMR4"/>
    <property type="match status" value="1"/>
</dbReference>
<sequence>MEADHEGCKTPMHRESRILTALECPPPPARKKPVCTKQRSPPKDGYFNPPDLEAFFTMLPRTRREACA</sequence>
<dbReference type="AlphaFoldDB" id="A0A2C9V2S6"/>
<evidence type="ECO:0000256" key="2">
    <source>
        <dbReference type="ARBA" id="ARBA00023306"/>
    </source>
</evidence>
<feature type="region of interest" description="Disordered" evidence="3">
    <location>
        <begin position="23"/>
        <end position="49"/>
    </location>
</feature>
<evidence type="ECO:0000313" key="5">
    <source>
        <dbReference type="Proteomes" id="UP000091857"/>
    </source>
</evidence>
<name>A0A2C9V2S6_MANES</name>
<proteinExistence type="predicted"/>